<keyword evidence="4" id="KW-0449">Lipoprotein</keyword>
<reference evidence="4 5" key="1">
    <citation type="journal article" date="2012" name="Int. J. Syst. Evol. Microbiol.">
        <title>Shewanella dokdonensis sp. nov., isolated from seawater.</title>
        <authorList>
            <person name="Sung H.R."/>
            <person name="Yoon J.H."/>
            <person name="Ghim S.Y."/>
        </authorList>
    </citation>
    <scope>NUCLEOTIDE SEQUENCE [LARGE SCALE GENOMIC DNA]</scope>
    <source>
        <strain evidence="4 5">DSM 23626</strain>
    </source>
</reference>
<dbReference type="InterPro" id="IPR007055">
    <property type="entry name" value="BON_dom"/>
</dbReference>
<dbReference type="EMBL" id="CP074572">
    <property type="protein sequence ID" value="QVK21930.1"/>
    <property type="molecule type" value="Genomic_DNA"/>
</dbReference>
<dbReference type="RefSeq" id="WP_213680591.1">
    <property type="nucleotide sequence ID" value="NZ_CP074572.1"/>
</dbReference>
<dbReference type="NCBIfam" id="NF008247">
    <property type="entry name" value="PRK11023.1"/>
    <property type="match status" value="1"/>
</dbReference>
<feature type="domain" description="BON" evidence="3">
    <location>
        <begin position="120"/>
        <end position="187"/>
    </location>
</feature>
<dbReference type="PANTHER" id="PTHR34606:SF4">
    <property type="entry name" value="OUTER MEMBRANE LIPOPROTEIN DOLP"/>
    <property type="match status" value="1"/>
</dbReference>
<gene>
    <name evidence="4" type="primary">yraP</name>
    <name evidence="4" type="ORF">KHX94_10430</name>
</gene>
<dbReference type="SMART" id="SM00749">
    <property type="entry name" value="BON"/>
    <property type="match status" value="1"/>
</dbReference>
<evidence type="ECO:0000256" key="2">
    <source>
        <dbReference type="SAM" id="SignalP"/>
    </source>
</evidence>
<evidence type="ECO:0000259" key="3">
    <source>
        <dbReference type="PROSITE" id="PS50914"/>
    </source>
</evidence>
<dbReference type="PANTHER" id="PTHR34606">
    <property type="entry name" value="BON DOMAIN-CONTAINING PROTEIN"/>
    <property type="match status" value="1"/>
</dbReference>
<keyword evidence="5" id="KW-1185">Reference proteome</keyword>
<feature type="domain" description="BON" evidence="3">
    <location>
        <begin position="42"/>
        <end position="111"/>
    </location>
</feature>
<dbReference type="InterPro" id="IPR014004">
    <property type="entry name" value="Transpt-assoc_nodulatn_dom_bac"/>
</dbReference>
<feature type="chain" id="PRO_5047152612" evidence="2">
    <location>
        <begin position="23"/>
        <end position="190"/>
    </location>
</feature>
<feature type="signal peptide" evidence="2">
    <location>
        <begin position="1"/>
        <end position="22"/>
    </location>
</feature>
<dbReference type="PROSITE" id="PS50914">
    <property type="entry name" value="BON"/>
    <property type="match status" value="2"/>
</dbReference>
<dbReference type="Pfam" id="PF04972">
    <property type="entry name" value="BON"/>
    <property type="match status" value="2"/>
</dbReference>
<organism evidence="4 5">
    <name type="scientific">Shewanella dokdonensis</name>
    <dbReference type="NCBI Taxonomy" id="712036"/>
    <lineage>
        <taxon>Bacteria</taxon>
        <taxon>Pseudomonadati</taxon>
        <taxon>Pseudomonadota</taxon>
        <taxon>Gammaproteobacteria</taxon>
        <taxon>Alteromonadales</taxon>
        <taxon>Shewanellaceae</taxon>
        <taxon>Shewanella</taxon>
    </lineage>
</organism>
<evidence type="ECO:0000313" key="4">
    <source>
        <dbReference type="EMBL" id="QVK21930.1"/>
    </source>
</evidence>
<name>A0ABX8DAM7_9GAMM</name>
<accession>A0ABX8DAM7</accession>
<dbReference type="InterPro" id="IPR051686">
    <property type="entry name" value="Lipoprotein_DolP"/>
</dbReference>
<dbReference type="Proteomes" id="UP000676428">
    <property type="component" value="Chromosome"/>
</dbReference>
<evidence type="ECO:0000256" key="1">
    <source>
        <dbReference type="ARBA" id="ARBA00022729"/>
    </source>
</evidence>
<proteinExistence type="predicted"/>
<protein>
    <submittedName>
        <fullName evidence="4">Divisome-associated lipoprotein YraP</fullName>
    </submittedName>
</protein>
<keyword evidence="1 2" id="KW-0732">Signal</keyword>
<evidence type="ECO:0000313" key="5">
    <source>
        <dbReference type="Proteomes" id="UP000676428"/>
    </source>
</evidence>
<sequence>MKYLLLLGLIWLLNGCAGAMMAGTVSGAVMLNDERPIGTQLDDTNTEFRISSALSNDEELKSQCNLSGISMNGNVLLIGQAPNSRLRDKAVQLVQDLQLGGKIHNQIRIGNPVSFTTRSNDAWITTKVKGRMLNDKNLDMTRIKVITENGEVFLLGVISREQADLATDIARNTSGVRKVIRMFDYVEPKP</sequence>